<dbReference type="AlphaFoldDB" id="A0A1H3RHV2"/>
<protein>
    <submittedName>
        <fullName evidence="1">Uncharacterized protein</fullName>
    </submittedName>
</protein>
<keyword evidence="2" id="KW-1185">Reference proteome</keyword>
<proteinExistence type="predicted"/>
<dbReference type="Proteomes" id="UP000198914">
    <property type="component" value="Unassembled WGS sequence"/>
</dbReference>
<evidence type="ECO:0000313" key="2">
    <source>
        <dbReference type="Proteomes" id="UP000198914"/>
    </source>
</evidence>
<dbReference type="EMBL" id="FNPX01000008">
    <property type="protein sequence ID" value="SDZ24519.1"/>
    <property type="molecule type" value="Genomic_DNA"/>
</dbReference>
<evidence type="ECO:0000313" key="1">
    <source>
        <dbReference type="EMBL" id="SDZ24519.1"/>
    </source>
</evidence>
<gene>
    <name evidence="1" type="ORF">SAMN05444004_108101</name>
</gene>
<name>A0A1H3RHV2_9RHOB</name>
<dbReference type="RefSeq" id="WP_211605503.1">
    <property type="nucleotide sequence ID" value="NZ_FNPX01000008.1"/>
</dbReference>
<reference evidence="2" key="1">
    <citation type="submission" date="2016-10" db="EMBL/GenBank/DDBJ databases">
        <authorList>
            <person name="Varghese N."/>
            <person name="Submissions S."/>
        </authorList>
    </citation>
    <scope>NUCLEOTIDE SEQUENCE [LARGE SCALE GENOMIC DNA]</scope>
    <source>
        <strain evidence="2">DSM 100420</strain>
    </source>
</reference>
<organism evidence="1 2">
    <name type="scientific">Jannaschia faecimaris</name>
    <dbReference type="NCBI Taxonomy" id="1244108"/>
    <lineage>
        <taxon>Bacteria</taxon>
        <taxon>Pseudomonadati</taxon>
        <taxon>Pseudomonadota</taxon>
        <taxon>Alphaproteobacteria</taxon>
        <taxon>Rhodobacterales</taxon>
        <taxon>Roseobacteraceae</taxon>
        <taxon>Jannaschia</taxon>
    </lineage>
</organism>
<accession>A0A1H3RHV2</accession>
<sequence>MALSKQAKTLNKNQISAVLNYLRGRRNQLRNQVIFLLSVKVGLLSALTSTELLEFCEYTDEEEERH</sequence>